<keyword evidence="2" id="KW-1133">Transmembrane helix</keyword>
<accession>A0A936ZPD5</accession>
<evidence type="ECO:0000256" key="1">
    <source>
        <dbReference type="SAM" id="MobiDB-lite"/>
    </source>
</evidence>
<dbReference type="EMBL" id="JAEQMY010000226">
    <property type="protein sequence ID" value="MBL0408459.1"/>
    <property type="molecule type" value="Genomic_DNA"/>
</dbReference>
<proteinExistence type="predicted"/>
<dbReference type="Proteomes" id="UP000605848">
    <property type="component" value="Unassembled WGS sequence"/>
</dbReference>
<keyword evidence="4" id="KW-1185">Reference proteome</keyword>
<sequence>MYGTLNAAVLMGIRFDKVLEQVARAGNVRSDVSIIDNQERKVRRLEELIRAKEAMGDRIVMCLGLALTLSAIGLPVYAFQFSDGYAYLQSAGSAAFVSNSSGAGQSRLVDFSPATTGSLKKQAKSTEQAQRHQGETSTDASGGRTRFQRYVIHRATSESALIEGPEGLWWVTPGMTLPGIGQIISIERSDNVWSVLTSETMITQPSANRPST</sequence>
<reference evidence="3" key="1">
    <citation type="submission" date="2021-01" db="EMBL/GenBank/DDBJ databases">
        <title>Microvirga sp.</title>
        <authorList>
            <person name="Kim M.K."/>
        </authorList>
    </citation>
    <scope>NUCLEOTIDE SEQUENCE</scope>
    <source>
        <strain evidence="3">5420S-16</strain>
    </source>
</reference>
<keyword evidence="2" id="KW-0812">Transmembrane</keyword>
<protein>
    <submittedName>
        <fullName evidence="3">Uncharacterized protein</fullName>
    </submittedName>
</protein>
<gene>
    <name evidence="3" type="ORF">JKG68_31835</name>
</gene>
<dbReference type="RefSeq" id="WP_202066380.1">
    <property type="nucleotide sequence ID" value="NZ_JAEQMY010000226.1"/>
</dbReference>
<keyword evidence="2" id="KW-0472">Membrane</keyword>
<name>A0A936ZPD5_9HYPH</name>
<organism evidence="3 4">
    <name type="scientific">Microvirga aerilata</name>
    <dbReference type="NCBI Taxonomy" id="670292"/>
    <lineage>
        <taxon>Bacteria</taxon>
        <taxon>Pseudomonadati</taxon>
        <taxon>Pseudomonadota</taxon>
        <taxon>Alphaproteobacteria</taxon>
        <taxon>Hyphomicrobiales</taxon>
        <taxon>Methylobacteriaceae</taxon>
        <taxon>Microvirga</taxon>
    </lineage>
</organism>
<comment type="caution">
    <text evidence="3">The sequence shown here is derived from an EMBL/GenBank/DDBJ whole genome shotgun (WGS) entry which is preliminary data.</text>
</comment>
<evidence type="ECO:0000313" key="4">
    <source>
        <dbReference type="Proteomes" id="UP000605848"/>
    </source>
</evidence>
<evidence type="ECO:0000313" key="3">
    <source>
        <dbReference type="EMBL" id="MBL0408459.1"/>
    </source>
</evidence>
<dbReference type="AlphaFoldDB" id="A0A936ZPD5"/>
<feature type="transmembrane region" description="Helical" evidence="2">
    <location>
        <begin position="59"/>
        <end position="79"/>
    </location>
</feature>
<evidence type="ECO:0000256" key="2">
    <source>
        <dbReference type="SAM" id="Phobius"/>
    </source>
</evidence>
<feature type="region of interest" description="Disordered" evidence="1">
    <location>
        <begin position="119"/>
        <end position="142"/>
    </location>
</feature>